<dbReference type="Proteomes" id="UP000176705">
    <property type="component" value="Unassembled WGS sequence"/>
</dbReference>
<proteinExistence type="inferred from homology"/>
<organism evidence="2 3">
    <name type="scientific">Candidatus Sungbacteria bacterium RIFCSPLOWO2_01_FULL_59_16</name>
    <dbReference type="NCBI Taxonomy" id="1802280"/>
    <lineage>
        <taxon>Bacteria</taxon>
        <taxon>Candidatus Sungiibacteriota</taxon>
    </lineage>
</organism>
<dbReference type="PANTHER" id="PTHR30244:SF34">
    <property type="entry name" value="DTDP-4-AMINO-4,6-DIDEOXYGALACTOSE TRANSAMINASE"/>
    <property type="match status" value="1"/>
</dbReference>
<evidence type="ECO:0008006" key="4">
    <source>
        <dbReference type="Google" id="ProtNLM"/>
    </source>
</evidence>
<dbReference type="CDD" id="cd00616">
    <property type="entry name" value="AHBA_syn"/>
    <property type="match status" value="1"/>
</dbReference>
<dbReference type="InterPro" id="IPR000653">
    <property type="entry name" value="DegT/StrS_aminotransferase"/>
</dbReference>
<dbReference type="GO" id="GO:0000271">
    <property type="term" value="P:polysaccharide biosynthetic process"/>
    <property type="evidence" value="ECO:0007669"/>
    <property type="project" value="TreeGrafter"/>
</dbReference>
<dbReference type="GO" id="GO:0030170">
    <property type="term" value="F:pyridoxal phosphate binding"/>
    <property type="evidence" value="ECO:0007669"/>
    <property type="project" value="TreeGrafter"/>
</dbReference>
<evidence type="ECO:0000256" key="1">
    <source>
        <dbReference type="RuleBase" id="RU004508"/>
    </source>
</evidence>
<dbReference type="AlphaFoldDB" id="A0A1G2L9M7"/>
<dbReference type="Gene3D" id="3.40.640.10">
    <property type="entry name" value="Type I PLP-dependent aspartate aminotransferase-like (Major domain)"/>
    <property type="match status" value="1"/>
</dbReference>
<dbReference type="Gene3D" id="3.90.1150.10">
    <property type="entry name" value="Aspartate Aminotransferase, domain 1"/>
    <property type="match status" value="1"/>
</dbReference>
<comment type="caution">
    <text evidence="2">The sequence shown here is derived from an EMBL/GenBank/DDBJ whole genome shotgun (WGS) entry which is preliminary data.</text>
</comment>
<dbReference type="GO" id="GO:0008483">
    <property type="term" value="F:transaminase activity"/>
    <property type="evidence" value="ECO:0007669"/>
    <property type="project" value="TreeGrafter"/>
</dbReference>
<dbReference type="Pfam" id="PF01041">
    <property type="entry name" value="DegT_DnrJ_EryC1"/>
    <property type="match status" value="1"/>
</dbReference>
<protein>
    <recommendedName>
        <fullName evidence="4">NarL family transcriptional regulator</fullName>
    </recommendedName>
</protein>
<dbReference type="STRING" id="1802280.A3B37_03645"/>
<reference evidence="2 3" key="1">
    <citation type="journal article" date="2016" name="Nat. Commun.">
        <title>Thousands of microbial genomes shed light on interconnected biogeochemical processes in an aquifer system.</title>
        <authorList>
            <person name="Anantharaman K."/>
            <person name="Brown C.T."/>
            <person name="Hug L.A."/>
            <person name="Sharon I."/>
            <person name="Castelle C.J."/>
            <person name="Probst A.J."/>
            <person name="Thomas B.C."/>
            <person name="Singh A."/>
            <person name="Wilkins M.J."/>
            <person name="Karaoz U."/>
            <person name="Brodie E.L."/>
            <person name="Williams K.H."/>
            <person name="Hubbard S.S."/>
            <person name="Banfield J.F."/>
        </authorList>
    </citation>
    <scope>NUCLEOTIDE SEQUENCE [LARGE SCALE GENOMIC DNA]</scope>
</reference>
<dbReference type="PIRSF" id="PIRSF000390">
    <property type="entry name" value="PLP_StrS"/>
    <property type="match status" value="1"/>
</dbReference>
<dbReference type="InterPro" id="IPR015422">
    <property type="entry name" value="PyrdxlP-dep_Trfase_small"/>
</dbReference>
<dbReference type="EMBL" id="MHQS01000018">
    <property type="protein sequence ID" value="OHA08326.1"/>
    <property type="molecule type" value="Genomic_DNA"/>
</dbReference>
<keyword evidence="1" id="KW-0663">Pyridoxal phosphate</keyword>
<evidence type="ECO:0000313" key="3">
    <source>
        <dbReference type="Proteomes" id="UP000176705"/>
    </source>
</evidence>
<evidence type="ECO:0000313" key="2">
    <source>
        <dbReference type="EMBL" id="OHA08326.1"/>
    </source>
</evidence>
<dbReference type="PANTHER" id="PTHR30244">
    <property type="entry name" value="TRANSAMINASE"/>
    <property type="match status" value="1"/>
</dbReference>
<accession>A0A1G2L9M7</accession>
<sequence>MKASRNPVRVSYATTAYGNEEIEAVRKVLERPSRMIVAGELVREFERRVASIFGKKYGVALNSGSSANLLAVELAGLPRGSEIITPMLTFGTTVAPLIRKEGLVPVFTDVDMETYQINTEQIEPLITKKTRALMVPSLLGNLPDLARLRQIAKKYRLIFIEDSCDTIGGSFLGKPTGTYSDISTTSFYASHIVTAAGGGGMILLNNPELAKRALVMSNWGRQSTLFGVHGASENIAKRFQTRVAGIPYDAKFIFSEVGYNFQMTDIQAAFALENLKRLPEFTKRRKANFSRLIQFFKPHEKYFILPKQLPEADTPWLAFPLTIRPGSPFSRLQLTKYLEEHNIQTRPIFSGNILKHPGFRNPGAHKKRPGGYPVTDLVMRQSFLIGCHHGLTEEMFQHLFGTFTTFLVRRA</sequence>
<dbReference type="SUPFAM" id="SSF53383">
    <property type="entry name" value="PLP-dependent transferases"/>
    <property type="match status" value="1"/>
</dbReference>
<comment type="similarity">
    <text evidence="1">Belongs to the DegT/DnrJ/EryC1 family.</text>
</comment>
<gene>
    <name evidence="2" type="ORF">A3B37_03645</name>
</gene>
<name>A0A1G2L9M7_9BACT</name>
<dbReference type="InterPro" id="IPR015421">
    <property type="entry name" value="PyrdxlP-dep_Trfase_major"/>
</dbReference>
<dbReference type="InterPro" id="IPR015424">
    <property type="entry name" value="PyrdxlP-dep_Trfase"/>
</dbReference>